<comment type="catalytic activity">
    <reaction evidence="2">
        <text>Hydrolysis of proteins in presence of ATP.</text>
        <dbReference type="EC" id="3.4.21.53"/>
    </reaction>
</comment>
<dbReference type="Gene3D" id="1.10.8.60">
    <property type="match status" value="1"/>
</dbReference>
<proteinExistence type="inferred from homology"/>
<dbReference type="Gene3D" id="3.30.230.10">
    <property type="match status" value="1"/>
</dbReference>
<keyword evidence="2" id="KW-0720">Serine protease</keyword>
<evidence type="ECO:0000313" key="5">
    <source>
        <dbReference type="EMBL" id="MEL4454259.1"/>
    </source>
</evidence>
<dbReference type="Pfam" id="PF13654">
    <property type="entry name" value="AAA_32"/>
    <property type="match status" value="1"/>
</dbReference>
<dbReference type="InterPro" id="IPR027417">
    <property type="entry name" value="P-loop_NTPase"/>
</dbReference>
<feature type="active site" evidence="2">
    <location>
        <position position="725"/>
    </location>
</feature>
<dbReference type="PRINTS" id="PR00830">
    <property type="entry name" value="ENDOLAPTASE"/>
</dbReference>
<feature type="active site" evidence="2">
    <location>
        <position position="768"/>
    </location>
</feature>
<keyword evidence="6" id="KW-1185">Reference proteome</keyword>
<protein>
    <recommendedName>
        <fullName evidence="2">endopeptidase La</fullName>
        <ecNumber evidence="2">3.4.21.53</ecNumber>
    </recommendedName>
</protein>
<dbReference type="RefSeq" id="WP_342157757.1">
    <property type="nucleotide sequence ID" value="NZ_JBCDNA010000001.1"/>
</dbReference>
<reference evidence="5 6" key="1">
    <citation type="submission" date="2024-04" db="EMBL/GenBank/DDBJ databases">
        <title>whole genome sequencing of Lutimonas vermicola strain IMCC1616.</title>
        <authorList>
            <person name="Bae S.S."/>
        </authorList>
    </citation>
    <scope>NUCLEOTIDE SEQUENCE [LARGE SCALE GENOMIC DNA]</scope>
    <source>
        <strain evidence="5 6">IMCC1616</strain>
    </source>
</reference>
<feature type="domain" description="Lon proteolytic" evidence="4">
    <location>
        <begin position="635"/>
        <end position="830"/>
    </location>
</feature>
<keyword evidence="3" id="KW-0175">Coiled coil</keyword>
<comment type="caution">
    <text evidence="5">The sequence shown here is derived from an EMBL/GenBank/DDBJ whole genome shotgun (WGS) entry which is preliminary data.</text>
</comment>
<dbReference type="EMBL" id="JBCDNA010000001">
    <property type="protein sequence ID" value="MEL4454259.1"/>
    <property type="molecule type" value="Genomic_DNA"/>
</dbReference>
<feature type="coiled-coil region" evidence="3">
    <location>
        <begin position="283"/>
        <end position="344"/>
    </location>
</feature>
<dbReference type="SUPFAM" id="SSF52540">
    <property type="entry name" value="P-loop containing nucleoside triphosphate hydrolases"/>
    <property type="match status" value="1"/>
</dbReference>
<dbReference type="InterPro" id="IPR027065">
    <property type="entry name" value="Lon_Prtase"/>
</dbReference>
<dbReference type="Proteomes" id="UP001474120">
    <property type="component" value="Unassembled WGS sequence"/>
</dbReference>
<dbReference type="Pfam" id="PF05362">
    <property type="entry name" value="Lon_C"/>
    <property type="match status" value="1"/>
</dbReference>
<dbReference type="InterPro" id="IPR046843">
    <property type="entry name" value="LonB_AAA-LID"/>
</dbReference>
<dbReference type="InterPro" id="IPR014721">
    <property type="entry name" value="Ribsml_uS5_D2-typ_fold_subgr"/>
</dbReference>
<comment type="similarity">
    <text evidence="2">Belongs to the peptidase S16 family.</text>
</comment>
<evidence type="ECO:0000256" key="3">
    <source>
        <dbReference type="SAM" id="Coils"/>
    </source>
</evidence>
<gene>
    <name evidence="5" type="ORF">AABB81_00010</name>
</gene>
<dbReference type="SUPFAM" id="SSF54211">
    <property type="entry name" value="Ribosomal protein S5 domain 2-like"/>
    <property type="match status" value="1"/>
</dbReference>
<dbReference type="InterPro" id="IPR008269">
    <property type="entry name" value="Lon_proteolytic"/>
</dbReference>
<evidence type="ECO:0000259" key="4">
    <source>
        <dbReference type="PROSITE" id="PS51786"/>
    </source>
</evidence>
<keyword evidence="2" id="KW-0378">Hydrolase</keyword>
<dbReference type="PROSITE" id="PS51786">
    <property type="entry name" value="LON_PROTEOLYTIC"/>
    <property type="match status" value="1"/>
</dbReference>
<keyword evidence="1 2" id="KW-0645">Protease</keyword>
<dbReference type="InterPro" id="IPR041699">
    <property type="entry name" value="AAA_32"/>
</dbReference>
<organism evidence="5 6">
    <name type="scientific">Lutimonas vermicola</name>
    <dbReference type="NCBI Taxonomy" id="414288"/>
    <lineage>
        <taxon>Bacteria</taxon>
        <taxon>Pseudomonadati</taxon>
        <taxon>Bacteroidota</taxon>
        <taxon>Flavobacteriia</taxon>
        <taxon>Flavobacteriales</taxon>
        <taxon>Flavobacteriaceae</taxon>
        <taxon>Lutimonas</taxon>
    </lineage>
</organism>
<accession>A0ABU9KXW8</accession>
<name>A0ABU9KXW8_9FLAO</name>
<evidence type="ECO:0000256" key="1">
    <source>
        <dbReference type="ARBA" id="ARBA00022670"/>
    </source>
</evidence>
<dbReference type="InterPro" id="IPR046844">
    <property type="entry name" value="Lon-like_helical"/>
</dbReference>
<evidence type="ECO:0000256" key="2">
    <source>
        <dbReference type="PROSITE-ProRule" id="PRU01122"/>
    </source>
</evidence>
<dbReference type="InterPro" id="IPR020568">
    <property type="entry name" value="Ribosomal_Su5_D2-typ_SF"/>
</dbReference>
<evidence type="ECO:0000313" key="6">
    <source>
        <dbReference type="Proteomes" id="UP001474120"/>
    </source>
</evidence>
<dbReference type="Gene3D" id="3.40.50.300">
    <property type="entry name" value="P-loop containing nucleotide triphosphate hydrolases"/>
    <property type="match status" value="2"/>
</dbReference>
<dbReference type="Pfam" id="PF20437">
    <property type="entry name" value="LonC_helical"/>
    <property type="match status" value="1"/>
</dbReference>
<sequence length="869" mass="98684">MYLLEVFLCSKITQAIAGKVIATHHLAAHHLNSEHLTCHRLASKDQKAVDLDHLNHYQDVVTYLYFSYVLLDPKPMLRALDFKKLRRQVNISAKSWNIIKEKHPLKTLIGQDRALQAFEFGIGNKSRGFNIYVSGYPGSGKRAAINHFLEEKAKGEISPGDWCYVNNFKEAYYPKKLGLQKGGALVFKNEIAKLIEEAQIALLKAFDSKEYANKRQEIFDEFQQKEISLFQDIYQKASSNNFAISRTPIEIRVIPIDDAGNPISDKTFRKLSKKKQEKIIQTRDMLMMEFNALLRQNRELDKERKEAVIQLENDVALYAIESLLEELKGKYKKNHEVIEHLEDVKNDIIENLGEFLKVSNHKNRITSAPTHRFLEYEINIITDNSDTRGAPIVMELNPTYNNLFGKVEHESDMGTLLTNFTLIRGGALHRANGGYLIIPLRELLLNYFAWDGLKRALQNNEVVIEDASERFGFLSTKSLKPDPIPLNVKIILLGSPRLYYLLYNWDEDFKELFKVKAEFDVSMDYSVANAMDFASVIFKIQNENNLLPLDHKAISHLVEQSCRIAKDQNKISIRFGELSDILHEAHHYAQLESRNQITSDEIAKTIEAKYYRSNLIQEKIIDLIDRNTLMIELEGSKIGQINGISVLDLGDFMFGHPNKITVNVASGKDGLIDIERESKLGGRLHTKGVLILSGYLGEKYGQNKIISLFASLVFEQSYSEIEGDSASSAELYAILSSLSQLPIKQWIAVSGSVNQKGEIQPVGAINEKIEGFFEVCRHRGFNGKQGVMIPKGNMDHLMLKHEVVQAVEEGKFHVWAISTIDEGIELLTGIPAGKRLKNGSFSKNSVHYLVDKRIEALNKILSKSSNEKK</sequence>
<dbReference type="PANTHER" id="PTHR10046">
    <property type="entry name" value="ATP DEPENDENT LON PROTEASE FAMILY MEMBER"/>
    <property type="match status" value="1"/>
</dbReference>
<dbReference type="EC" id="3.4.21.53" evidence="2"/>
<dbReference type="Pfam" id="PF20436">
    <property type="entry name" value="LonB_AAA-LID"/>
    <property type="match status" value="1"/>
</dbReference>